<dbReference type="RefSeq" id="WP_304563026.1">
    <property type="nucleotide sequence ID" value="NZ_JAUQSZ010000018.1"/>
</dbReference>
<proteinExistence type="inferred from homology"/>
<dbReference type="PANTHER" id="PTHR30576:SF4">
    <property type="entry name" value="UNDECAPRENYL-PHOSPHATE GALACTOSE PHOSPHOTRANSFERASE"/>
    <property type="match status" value="1"/>
</dbReference>
<evidence type="ECO:0000256" key="6">
    <source>
        <dbReference type="ARBA" id="ARBA00022989"/>
    </source>
</evidence>
<comment type="subcellular location">
    <subcellularLocation>
        <location evidence="1">Cell membrane</location>
    </subcellularLocation>
</comment>
<evidence type="ECO:0000313" key="11">
    <source>
        <dbReference type="EMBL" id="MDO7844628.1"/>
    </source>
</evidence>
<keyword evidence="3" id="KW-1003">Cell membrane</keyword>
<reference evidence="11" key="1">
    <citation type="submission" date="2023-07" db="EMBL/GenBank/DDBJ databases">
        <authorList>
            <person name="Kim M.K."/>
        </authorList>
    </citation>
    <scope>NUCLEOTIDE SEQUENCE</scope>
    <source>
        <strain evidence="11">CA1-15</strain>
    </source>
</reference>
<name>A0ABT9A456_9SPHN</name>
<dbReference type="Pfam" id="PF02397">
    <property type="entry name" value="Bac_transf"/>
    <property type="match status" value="1"/>
</dbReference>
<evidence type="ECO:0000313" key="12">
    <source>
        <dbReference type="Proteomes" id="UP001176468"/>
    </source>
</evidence>
<keyword evidence="7 9" id="KW-0472">Membrane</keyword>
<comment type="similarity">
    <text evidence="2">Belongs to the bacterial sugar transferase family.</text>
</comment>
<keyword evidence="5 9" id="KW-0812">Transmembrane</keyword>
<keyword evidence="6 9" id="KW-1133">Transmembrane helix</keyword>
<dbReference type="PANTHER" id="PTHR30576">
    <property type="entry name" value="COLANIC BIOSYNTHESIS UDP-GLUCOSE LIPID CARRIER TRANSFERASE"/>
    <property type="match status" value="1"/>
</dbReference>
<evidence type="ECO:0000256" key="1">
    <source>
        <dbReference type="ARBA" id="ARBA00004236"/>
    </source>
</evidence>
<evidence type="ECO:0000256" key="3">
    <source>
        <dbReference type="ARBA" id="ARBA00022475"/>
    </source>
</evidence>
<feature type="domain" description="Bacterial sugar transferase" evidence="10">
    <location>
        <begin position="3"/>
        <end position="193"/>
    </location>
</feature>
<dbReference type="Proteomes" id="UP001176468">
    <property type="component" value="Unassembled WGS sequence"/>
</dbReference>
<sequence length="199" mass="22288">MIRALDIVISSVALFCLAPLLMLTAAIVYFADPGPILFGQRRIGRGGKMFRCLKFRSMVMDAEARLTKILAESPEARAEWALDQKLKVDPRITPIGRFLRMSSIDELPQLWNVLRGDMSIVGPRPIVEAEAVRYGRYIVNYSSVRPGITGLWQVSGRNNVCYRRRVALDVAYARSQSLGLNVKILLMTVPSVLMARGSY</sequence>
<keyword evidence="12" id="KW-1185">Reference proteome</keyword>
<protein>
    <submittedName>
        <fullName evidence="11">Sugar transferase</fullName>
    </submittedName>
</protein>
<keyword evidence="8" id="KW-0270">Exopolysaccharide synthesis</keyword>
<evidence type="ECO:0000256" key="7">
    <source>
        <dbReference type="ARBA" id="ARBA00023136"/>
    </source>
</evidence>
<evidence type="ECO:0000256" key="2">
    <source>
        <dbReference type="ARBA" id="ARBA00006464"/>
    </source>
</evidence>
<keyword evidence="4 11" id="KW-0808">Transferase</keyword>
<comment type="caution">
    <text evidence="11">The sequence shown here is derived from an EMBL/GenBank/DDBJ whole genome shotgun (WGS) entry which is preliminary data.</text>
</comment>
<evidence type="ECO:0000256" key="5">
    <source>
        <dbReference type="ARBA" id="ARBA00022692"/>
    </source>
</evidence>
<gene>
    <name evidence="11" type="ORF">Q5H94_20015</name>
</gene>
<evidence type="ECO:0000256" key="8">
    <source>
        <dbReference type="ARBA" id="ARBA00023169"/>
    </source>
</evidence>
<dbReference type="InterPro" id="IPR003362">
    <property type="entry name" value="Bact_transf"/>
</dbReference>
<organism evidence="11 12">
    <name type="scientific">Sphingomonas immobilis</name>
    <dbReference type="NCBI Taxonomy" id="3063997"/>
    <lineage>
        <taxon>Bacteria</taxon>
        <taxon>Pseudomonadati</taxon>
        <taxon>Pseudomonadota</taxon>
        <taxon>Alphaproteobacteria</taxon>
        <taxon>Sphingomonadales</taxon>
        <taxon>Sphingomonadaceae</taxon>
        <taxon>Sphingomonas</taxon>
    </lineage>
</organism>
<evidence type="ECO:0000256" key="4">
    <source>
        <dbReference type="ARBA" id="ARBA00022679"/>
    </source>
</evidence>
<accession>A0ABT9A456</accession>
<dbReference type="EMBL" id="JAUQSZ010000018">
    <property type="protein sequence ID" value="MDO7844628.1"/>
    <property type="molecule type" value="Genomic_DNA"/>
</dbReference>
<evidence type="ECO:0000256" key="9">
    <source>
        <dbReference type="SAM" id="Phobius"/>
    </source>
</evidence>
<dbReference type="GO" id="GO:0016740">
    <property type="term" value="F:transferase activity"/>
    <property type="evidence" value="ECO:0007669"/>
    <property type="project" value="UniProtKB-KW"/>
</dbReference>
<evidence type="ECO:0000259" key="10">
    <source>
        <dbReference type="Pfam" id="PF02397"/>
    </source>
</evidence>
<feature type="transmembrane region" description="Helical" evidence="9">
    <location>
        <begin position="7"/>
        <end position="31"/>
    </location>
</feature>